<protein>
    <submittedName>
        <fullName evidence="1">Uncharacterized protein</fullName>
    </submittedName>
</protein>
<name>A0A553ZQJ1_9ACTN</name>
<dbReference type="EMBL" id="VKLS01000021">
    <property type="protein sequence ID" value="TSB43536.1"/>
    <property type="molecule type" value="Genomic_DNA"/>
</dbReference>
<sequence>MSQAFSDLSMFDWVVIGAQTETRQEGGLVPAFSPPFEWVARLVAQAREASCRVHLKPNLVNGNPGMKLPDEYPA</sequence>
<dbReference type="Proteomes" id="UP000320888">
    <property type="component" value="Unassembled WGS sequence"/>
</dbReference>
<dbReference type="AlphaFoldDB" id="A0A553ZQJ1"/>
<proteinExistence type="predicted"/>
<keyword evidence="2" id="KW-1185">Reference proteome</keyword>
<reference evidence="1 2" key="1">
    <citation type="submission" date="2019-07" db="EMBL/GenBank/DDBJ databases">
        <title>Draft genome for Streptomyces benahoarensis MZ03-48.</title>
        <authorList>
            <person name="Gonzalez-Pimentel J.L."/>
        </authorList>
    </citation>
    <scope>NUCLEOTIDE SEQUENCE [LARGE SCALE GENOMIC DNA]</scope>
    <source>
        <strain evidence="1 2">MZ03-48</strain>
    </source>
</reference>
<organism evidence="1 2">
    <name type="scientific">Streptomyces benahoarensis</name>
    <dbReference type="NCBI Taxonomy" id="2595054"/>
    <lineage>
        <taxon>Bacteria</taxon>
        <taxon>Bacillati</taxon>
        <taxon>Actinomycetota</taxon>
        <taxon>Actinomycetes</taxon>
        <taxon>Kitasatosporales</taxon>
        <taxon>Streptomycetaceae</taxon>
        <taxon>Streptomyces</taxon>
    </lineage>
</organism>
<dbReference type="OrthoDB" id="9787478at2"/>
<evidence type="ECO:0000313" key="1">
    <source>
        <dbReference type="EMBL" id="TSB43536.1"/>
    </source>
</evidence>
<accession>A0A553ZQJ1</accession>
<comment type="caution">
    <text evidence="1">The sequence shown here is derived from an EMBL/GenBank/DDBJ whole genome shotgun (WGS) entry which is preliminary data.</text>
</comment>
<dbReference type="RefSeq" id="WP_143940749.1">
    <property type="nucleotide sequence ID" value="NZ_VKLS01000021.1"/>
</dbReference>
<evidence type="ECO:0000313" key="2">
    <source>
        <dbReference type="Proteomes" id="UP000320888"/>
    </source>
</evidence>
<gene>
    <name evidence="1" type="ORF">FNZ23_03885</name>
</gene>